<proteinExistence type="inferred from homology"/>
<reference evidence="3 4" key="2">
    <citation type="submission" date="2018-11" db="EMBL/GenBank/DDBJ databases">
        <authorList>
            <consortium name="Pathogen Informatics"/>
        </authorList>
    </citation>
    <scope>NUCLEOTIDE SEQUENCE [LARGE SCALE GENOMIC DNA]</scope>
</reference>
<reference evidence="5" key="1">
    <citation type="submission" date="2016-06" db="UniProtKB">
        <authorList>
            <consortium name="WormBaseParasite"/>
        </authorList>
    </citation>
    <scope>IDENTIFICATION</scope>
</reference>
<dbReference type="WBParaSite" id="GPUH_0001121201-mRNA-1">
    <property type="protein sequence ID" value="GPUH_0001121201-mRNA-1"/>
    <property type="gene ID" value="GPUH_0001121201"/>
</dbReference>
<dbReference type="PANTHER" id="PTHR23079">
    <property type="entry name" value="RNA-DEPENDENT RNA POLYMERASE"/>
    <property type="match status" value="1"/>
</dbReference>
<dbReference type="Proteomes" id="UP000271098">
    <property type="component" value="Unassembled WGS sequence"/>
</dbReference>
<dbReference type="EMBL" id="UYRT01078412">
    <property type="protein sequence ID" value="VDN18470.1"/>
    <property type="molecule type" value="Genomic_DNA"/>
</dbReference>
<dbReference type="GO" id="GO:0003968">
    <property type="term" value="F:RNA-directed RNA polymerase activity"/>
    <property type="evidence" value="ECO:0007669"/>
    <property type="project" value="UniProtKB-KW"/>
</dbReference>
<dbReference type="OrthoDB" id="6513042at2759"/>
<dbReference type="Pfam" id="PF05183">
    <property type="entry name" value="RdRP"/>
    <property type="match status" value="1"/>
</dbReference>
<feature type="domain" description="RDRP core" evidence="2">
    <location>
        <begin position="28"/>
        <end position="237"/>
    </location>
</feature>
<sequence length="241" mass="27389">MLTNSSCRCREKLNELPWKVNYDALSLARGFALTLDPFFRSLMRACIRYALKRFIVKEQVQIPPHLGRSMFGVIDETGILQCGQIFVQYTNCVWLRASLANASRTVLTGKVMLTKNPCIVAGDVRIFEAVDVPQLHHLVDVVVFPQHGPRPHTDEMAGSDLDGDEYSVMWDQELMFEHNEAPLDFPKPKITTKNEVEEDHVDLEMRKFFSTYVKQDSIGSISNAFMVNADLYGIDSEVKSI</sequence>
<dbReference type="GO" id="GO:0030422">
    <property type="term" value="P:siRNA processing"/>
    <property type="evidence" value="ECO:0007669"/>
    <property type="project" value="TreeGrafter"/>
</dbReference>
<comment type="similarity">
    <text evidence="1">Belongs to the RdRP family.</text>
</comment>
<keyword evidence="1" id="KW-0696">RNA-directed RNA polymerase</keyword>
<accession>A0A183DR58</accession>
<keyword evidence="1" id="KW-0694">RNA-binding</keyword>
<dbReference type="GO" id="GO:0003723">
    <property type="term" value="F:RNA binding"/>
    <property type="evidence" value="ECO:0007669"/>
    <property type="project" value="UniProtKB-KW"/>
</dbReference>
<name>A0A183DR58_9BILA</name>
<keyword evidence="1" id="KW-0808">Transferase</keyword>
<evidence type="ECO:0000256" key="1">
    <source>
        <dbReference type="RuleBase" id="RU363098"/>
    </source>
</evidence>
<dbReference type="InterPro" id="IPR057596">
    <property type="entry name" value="RDRP_core"/>
</dbReference>
<keyword evidence="1" id="KW-0548">Nucleotidyltransferase</keyword>
<keyword evidence="4" id="KW-1185">Reference proteome</keyword>
<comment type="catalytic activity">
    <reaction evidence="1">
        <text>RNA(n) + a ribonucleoside 5'-triphosphate = RNA(n+1) + diphosphate</text>
        <dbReference type="Rhea" id="RHEA:21248"/>
        <dbReference type="Rhea" id="RHEA-COMP:14527"/>
        <dbReference type="Rhea" id="RHEA-COMP:17342"/>
        <dbReference type="ChEBI" id="CHEBI:33019"/>
        <dbReference type="ChEBI" id="CHEBI:61557"/>
        <dbReference type="ChEBI" id="CHEBI:140395"/>
        <dbReference type="EC" id="2.7.7.48"/>
    </reaction>
</comment>
<dbReference type="EC" id="2.7.7.48" evidence="1"/>
<gene>
    <name evidence="3" type="ORF">GPUH_LOCUS11199</name>
</gene>
<evidence type="ECO:0000259" key="2">
    <source>
        <dbReference type="Pfam" id="PF05183"/>
    </source>
</evidence>
<evidence type="ECO:0000313" key="3">
    <source>
        <dbReference type="EMBL" id="VDN18470.1"/>
    </source>
</evidence>
<evidence type="ECO:0000313" key="4">
    <source>
        <dbReference type="Proteomes" id="UP000271098"/>
    </source>
</evidence>
<protein>
    <recommendedName>
        <fullName evidence="1">RNA-dependent RNA polymerase</fullName>
        <ecNumber evidence="1">2.7.7.48</ecNumber>
    </recommendedName>
</protein>
<dbReference type="PANTHER" id="PTHR23079:SF57">
    <property type="entry name" value="RNA-DIRECTED RNA POLYMERASE"/>
    <property type="match status" value="1"/>
</dbReference>
<dbReference type="GO" id="GO:0031380">
    <property type="term" value="C:nuclear RNA-directed RNA polymerase complex"/>
    <property type="evidence" value="ECO:0007669"/>
    <property type="project" value="TreeGrafter"/>
</dbReference>
<organism evidence="5">
    <name type="scientific">Gongylonema pulchrum</name>
    <dbReference type="NCBI Taxonomy" id="637853"/>
    <lineage>
        <taxon>Eukaryota</taxon>
        <taxon>Metazoa</taxon>
        <taxon>Ecdysozoa</taxon>
        <taxon>Nematoda</taxon>
        <taxon>Chromadorea</taxon>
        <taxon>Rhabditida</taxon>
        <taxon>Spirurina</taxon>
        <taxon>Spiruromorpha</taxon>
        <taxon>Spiruroidea</taxon>
        <taxon>Gongylonematidae</taxon>
        <taxon>Gongylonema</taxon>
    </lineage>
</organism>
<dbReference type="InterPro" id="IPR007855">
    <property type="entry name" value="RDRP"/>
</dbReference>
<dbReference type="AlphaFoldDB" id="A0A183DR58"/>
<evidence type="ECO:0000313" key="5">
    <source>
        <dbReference type="WBParaSite" id="GPUH_0001121201-mRNA-1"/>
    </source>
</evidence>